<dbReference type="InParanoid" id="A0A6P8Z5U6"/>
<dbReference type="OrthoDB" id="1470350at2759"/>
<keyword evidence="10" id="KW-1185">Reference proteome</keyword>
<dbReference type="InterPro" id="IPR001128">
    <property type="entry name" value="Cyt_P450"/>
</dbReference>
<comment type="cofactor">
    <cofactor evidence="1 8">
        <name>heme</name>
        <dbReference type="ChEBI" id="CHEBI:30413"/>
    </cofactor>
</comment>
<evidence type="ECO:0000256" key="3">
    <source>
        <dbReference type="ARBA" id="ARBA00022617"/>
    </source>
</evidence>
<dbReference type="AlphaFoldDB" id="A0A6P8Z5U6"/>
<dbReference type="InterPro" id="IPR036396">
    <property type="entry name" value="Cyt_P450_sf"/>
</dbReference>
<reference evidence="11" key="1">
    <citation type="submission" date="2025-08" db="UniProtKB">
        <authorList>
            <consortium name="RefSeq"/>
        </authorList>
    </citation>
    <scope>IDENTIFICATION</scope>
    <source>
        <tissue evidence="11">Total insect</tissue>
    </source>
</reference>
<dbReference type="InterPro" id="IPR017972">
    <property type="entry name" value="Cyt_P450_CS"/>
</dbReference>
<gene>
    <name evidence="11" type="primary">LOC117647698</name>
</gene>
<dbReference type="InterPro" id="IPR002401">
    <property type="entry name" value="Cyt_P450_E_grp-I"/>
</dbReference>
<comment type="similarity">
    <text evidence="2 9">Belongs to the cytochrome P450 family.</text>
</comment>
<evidence type="ECO:0000313" key="10">
    <source>
        <dbReference type="Proteomes" id="UP000515158"/>
    </source>
</evidence>
<feature type="binding site" description="axial binding residue" evidence="8">
    <location>
        <position position="323"/>
    </location>
    <ligand>
        <name>heme</name>
        <dbReference type="ChEBI" id="CHEBI:30413"/>
    </ligand>
    <ligandPart>
        <name>Fe</name>
        <dbReference type="ChEBI" id="CHEBI:18248"/>
    </ligandPart>
</feature>
<evidence type="ECO:0000256" key="8">
    <source>
        <dbReference type="PIRSR" id="PIRSR602401-1"/>
    </source>
</evidence>
<dbReference type="PRINTS" id="PR00385">
    <property type="entry name" value="P450"/>
</dbReference>
<dbReference type="Proteomes" id="UP000515158">
    <property type="component" value="Unplaced"/>
</dbReference>
<dbReference type="GO" id="GO:0005506">
    <property type="term" value="F:iron ion binding"/>
    <property type="evidence" value="ECO:0007669"/>
    <property type="project" value="InterPro"/>
</dbReference>
<evidence type="ECO:0000256" key="1">
    <source>
        <dbReference type="ARBA" id="ARBA00001971"/>
    </source>
</evidence>
<dbReference type="PANTHER" id="PTHR24291">
    <property type="entry name" value="CYTOCHROME P450 FAMILY 4"/>
    <property type="match status" value="1"/>
</dbReference>
<keyword evidence="4 8" id="KW-0479">Metal-binding</keyword>
<evidence type="ECO:0000256" key="2">
    <source>
        <dbReference type="ARBA" id="ARBA00010617"/>
    </source>
</evidence>
<name>A0A6P8Z5U6_THRPL</name>
<evidence type="ECO:0000313" key="11">
    <source>
        <dbReference type="RefSeq" id="XP_034245485.1"/>
    </source>
</evidence>
<proteinExistence type="inferred from homology"/>
<keyword evidence="7 9" id="KW-0503">Monooxygenase</keyword>
<evidence type="ECO:0000256" key="5">
    <source>
        <dbReference type="ARBA" id="ARBA00023002"/>
    </source>
</evidence>
<evidence type="ECO:0000256" key="9">
    <source>
        <dbReference type="RuleBase" id="RU000461"/>
    </source>
</evidence>
<sequence>MTTPLRPPTFSPRPYSTQQLCLIFYSTLKLCLIFWSDPQEQDVTENLLQLTARAFVRTTLVGDLDEDTEKAIPTFTDCLHEFSRSVNSRSFQPLLWPDLVFGLTPLGRVVRQLRAKVDAFSGRVIAKRRAELGQRSAEGEDRADFIRQRRTLIDILLDPKSKTSEGTLFEMSDSEILDEVKIFLGAAVETTVAALGWTLKVLSVRPEVQERVHAEVLEQLGGKEGLTSADINKLKYTEQVIKETMRLLPSVPYTARVVREETKFGGHTLPAATTLFLNIVGCHRDPKHWPDPTRFDPDRFSAEASAKRHPYAYLPFSAGARNCIGGRYAMMVIKTTLAALVPRYRVDAVPDGHTEPADFPFTFDVASRMLGGDLGSV</sequence>
<dbReference type="KEGG" id="tpal:117647698"/>
<dbReference type="PANTHER" id="PTHR24291:SF201">
    <property type="entry name" value="CYTOCHROME P450, FAMILY 4, SUBFAMILY B, POLYPEPTIDE 7"/>
    <property type="match status" value="1"/>
</dbReference>
<evidence type="ECO:0000256" key="6">
    <source>
        <dbReference type="ARBA" id="ARBA00023004"/>
    </source>
</evidence>
<evidence type="ECO:0000256" key="4">
    <source>
        <dbReference type="ARBA" id="ARBA00022723"/>
    </source>
</evidence>
<evidence type="ECO:0000256" key="7">
    <source>
        <dbReference type="ARBA" id="ARBA00023033"/>
    </source>
</evidence>
<organism evidence="11">
    <name type="scientific">Thrips palmi</name>
    <name type="common">Melon thrips</name>
    <dbReference type="NCBI Taxonomy" id="161013"/>
    <lineage>
        <taxon>Eukaryota</taxon>
        <taxon>Metazoa</taxon>
        <taxon>Ecdysozoa</taxon>
        <taxon>Arthropoda</taxon>
        <taxon>Hexapoda</taxon>
        <taxon>Insecta</taxon>
        <taxon>Pterygota</taxon>
        <taxon>Neoptera</taxon>
        <taxon>Paraneoptera</taxon>
        <taxon>Thysanoptera</taxon>
        <taxon>Terebrantia</taxon>
        <taxon>Thripoidea</taxon>
        <taxon>Thripidae</taxon>
        <taxon>Thrips</taxon>
    </lineage>
</organism>
<dbReference type="Gene3D" id="1.10.630.10">
    <property type="entry name" value="Cytochrome P450"/>
    <property type="match status" value="1"/>
</dbReference>
<protein>
    <submittedName>
        <fullName evidence="11">Cytochrome P450 4C1-like</fullName>
    </submittedName>
</protein>
<dbReference type="PROSITE" id="PS00086">
    <property type="entry name" value="CYTOCHROME_P450"/>
    <property type="match status" value="1"/>
</dbReference>
<dbReference type="Pfam" id="PF00067">
    <property type="entry name" value="p450"/>
    <property type="match status" value="1"/>
</dbReference>
<dbReference type="GO" id="GO:0020037">
    <property type="term" value="F:heme binding"/>
    <property type="evidence" value="ECO:0007669"/>
    <property type="project" value="InterPro"/>
</dbReference>
<dbReference type="GO" id="GO:0016705">
    <property type="term" value="F:oxidoreductase activity, acting on paired donors, with incorporation or reduction of molecular oxygen"/>
    <property type="evidence" value="ECO:0007669"/>
    <property type="project" value="InterPro"/>
</dbReference>
<keyword evidence="3 8" id="KW-0349">Heme</keyword>
<dbReference type="InterPro" id="IPR050196">
    <property type="entry name" value="Cytochrome_P450_Monoox"/>
</dbReference>
<dbReference type="SUPFAM" id="SSF48264">
    <property type="entry name" value="Cytochrome P450"/>
    <property type="match status" value="1"/>
</dbReference>
<dbReference type="GO" id="GO:0004497">
    <property type="term" value="F:monooxygenase activity"/>
    <property type="evidence" value="ECO:0007669"/>
    <property type="project" value="UniProtKB-KW"/>
</dbReference>
<dbReference type="PRINTS" id="PR00463">
    <property type="entry name" value="EP450I"/>
</dbReference>
<dbReference type="RefSeq" id="XP_034245485.1">
    <property type="nucleotide sequence ID" value="XM_034389594.1"/>
</dbReference>
<accession>A0A6P8Z5U6</accession>
<keyword evidence="5 9" id="KW-0560">Oxidoreductase</keyword>
<dbReference type="GeneID" id="117647698"/>
<keyword evidence="6 8" id="KW-0408">Iron</keyword>